<dbReference type="GO" id="GO:0008236">
    <property type="term" value="F:serine-type peptidase activity"/>
    <property type="evidence" value="ECO:0007669"/>
    <property type="project" value="InterPro"/>
</dbReference>
<dbReference type="STRING" id="477690.SAMN05216474_0062"/>
<dbReference type="SUPFAM" id="SSF52096">
    <property type="entry name" value="ClpP/crotonase"/>
    <property type="match status" value="1"/>
</dbReference>
<feature type="domain" description="Tail specific protease" evidence="1">
    <location>
        <begin position="90"/>
        <end position="303"/>
    </location>
</feature>
<gene>
    <name evidence="2" type="ORF">SAMN05216474_0062</name>
</gene>
<evidence type="ECO:0000259" key="1">
    <source>
        <dbReference type="SMART" id="SM00245"/>
    </source>
</evidence>
<dbReference type="Gene3D" id="3.30.750.44">
    <property type="match status" value="1"/>
</dbReference>
<reference evidence="2 3" key="1">
    <citation type="submission" date="2016-10" db="EMBL/GenBank/DDBJ databases">
        <authorList>
            <person name="de Groot N.N."/>
        </authorList>
    </citation>
    <scope>NUCLEOTIDE SEQUENCE [LARGE SCALE GENOMIC DNA]</scope>
    <source>
        <strain evidence="2 3">CGMCC 1.7005</strain>
    </source>
</reference>
<dbReference type="Pfam" id="PF03572">
    <property type="entry name" value="Peptidase_S41"/>
    <property type="match status" value="1"/>
</dbReference>
<dbReference type="Proteomes" id="UP000236454">
    <property type="component" value="Unassembled WGS sequence"/>
</dbReference>
<dbReference type="PANTHER" id="PTHR32060:SF22">
    <property type="entry name" value="CARBOXYL-TERMINAL-PROCESSING PEPTIDASE 3, CHLOROPLASTIC"/>
    <property type="match status" value="1"/>
</dbReference>
<accession>A0A1I6XBF0</accession>
<dbReference type="PANTHER" id="PTHR32060">
    <property type="entry name" value="TAIL-SPECIFIC PROTEASE"/>
    <property type="match status" value="1"/>
</dbReference>
<dbReference type="SMART" id="SM00245">
    <property type="entry name" value="TSPc"/>
    <property type="match status" value="1"/>
</dbReference>
<organism evidence="2 3">
    <name type="scientific">Lishizhenia tianjinensis</name>
    <dbReference type="NCBI Taxonomy" id="477690"/>
    <lineage>
        <taxon>Bacteria</taxon>
        <taxon>Pseudomonadati</taxon>
        <taxon>Bacteroidota</taxon>
        <taxon>Flavobacteriia</taxon>
        <taxon>Flavobacteriales</taxon>
        <taxon>Crocinitomicaceae</taxon>
        <taxon>Lishizhenia</taxon>
    </lineage>
</organism>
<dbReference type="InterPro" id="IPR029045">
    <property type="entry name" value="ClpP/crotonase-like_dom_sf"/>
</dbReference>
<dbReference type="GO" id="GO:0006508">
    <property type="term" value="P:proteolysis"/>
    <property type="evidence" value="ECO:0007669"/>
    <property type="project" value="InterPro"/>
</dbReference>
<dbReference type="GO" id="GO:0004175">
    <property type="term" value="F:endopeptidase activity"/>
    <property type="evidence" value="ECO:0007669"/>
    <property type="project" value="TreeGrafter"/>
</dbReference>
<dbReference type="RefSeq" id="WP_170853625.1">
    <property type="nucleotide sequence ID" value="NZ_FPAS01000001.1"/>
</dbReference>
<dbReference type="InterPro" id="IPR005151">
    <property type="entry name" value="Tail-specific_protease"/>
</dbReference>
<sequence>MKPKPGQSNMDIFNEYTKIAIEKFGLQEVKQIDLISLRDSISPFINDALNEQELFNYLGIIASRMQEGHTNIEDLDNNYWAGYDFYSGYPSAYSFLIAQEYYYGEAANPNVQTISSSDSYFNIQYGFLPQDNTLGYIRISSFDMTVSEAELEQMMNYLKDAKGIVIDVRGNLGGYINLAARMASYFTQEEIIFGTNHVKNGPDFDDFSASQMKLTPSGSENTFLKKVVVLHDRTTFSSGSLFTIMMYALDNVTTIGQKFGGGTGEIIDGFLSNGWKYNLSTSNLEDAQGNPTDNGIEADIPMVLDETDTDSDALIEQAIVELQ</sequence>
<protein>
    <submittedName>
        <fullName evidence="2">Peptidase family S41</fullName>
    </submittedName>
</protein>
<evidence type="ECO:0000313" key="2">
    <source>
        <dbReference type="EMBL" id="SFT35441.1"/>
    </source>
</evidence>
<evidence type="ECO:0000313" key="3">
    <source>
        <dbReference type="Proteomes" id="UP000236454"/>
    </source>
</evidence>
<dbReference type="AlphaFoldDB" id="A0A1I6XBF0"/>
<dbReference type="EMBL" id="FPAS01000001">
    <property type="protein sequence ID" value="SFT35441.1"/>
    <property type="molecule type" value="Genomic_DNA"/>
</dbReference>
<proteinExistence type="predicted"/>
<keyword evidence="3" id="KW-1185">Reference proteome</keyword>
<dbReference type="Gene3D" id="3.90.226.10">
    <property type="entry name" value="2-enoyl-CoA Hydratase, Chain A, domain 1"/>
    <property type="match status" value="1"/>
</dbReference>
<name>A0A1I6XBF0_9FLAO</name>